<feature type="compositionally biased region" description="Low complexity" evidence="1">
    <location>
        <begin position="122"/>
        <end position="143"/>
    </location>
</feature>
<evidence type="ECO:0000313" key="2">
    <source>
        <dbReference type="EMBL" id="MBD2860919.1"/>
    </source>
</evidence>
<organism evidence="2 3">
    <name type="scientific">Paenibacillus oceani</name>
    <dbReference type="NCBI Taxonomy" id="2772510"/>
    <lineage>
        <taxon>Bacteria</taxon>
        <taxon>Bacillati</taxon>
        <taxon>Bacillota</taxon>
        <taxon>Bacilli</taxon>
        <taxon>Bacillales</taxon>
        <taxon>Paenibacillaceae</taxon>
        <taxon>Paenibacillus</taxon>
    </lineage>
</organism>
<name>A0A927C500_9BACL</name>
<dbReference type="RefSeq" id="WP_190924458.1">
    <property type="nucleotide sequence ID" value="NZ_JACXJA010000003.1"/>
</dbReference>
<protein>
    <submittedName>
        <fullName evidence="2">Collagen-like protein</fullName>
    </submittedName>
</protein>
<dbReference type="InterPro" id="IPR058705">
    <property type="entry name" value="A_ENA"/>
</dbReference>
<comment type="caution">
    <text evidence="2">The sequence shown here is derived from an EMBL/GenBank/DDBJ whole genome shotgun (WGS) entry which is preliminary data.</text>
</comment>
<dbReference type="EMBL" id="JACXJA010000003">
    <property type="protein sequence ID" value="MBD2860919.1"/>
    <property type="molecule type" value="Genomic_DNA"/>
</dbReference>
<sequence length="291" mass="29023">MSQANIPNITPTITITRDQAINLLLSSIALEELGLSHILNAEGEKLQYVLGTIPGVSQPATIDELLAVNQSVINTLQAAMKKELLLQSKLDSVLSAPAMFGPTGATGLTGATGPSGGPPGPAGATGPTGTTGPTGLTGATGAIGITGTTGATGTTGPLVTSNNADIGFVGTFVTLNSPVPLNVNYSLNGADIAHTAGSTDISLAQNHTYHIVYSFEGVPSIGGGLQALLLLNGLPVAGSDALNSFASNPNPEVAVGVSLITTSGVAPSVLQVNNVTGQSVTRVRIVILEVS</sequence>
<evidence type="ECO:0000256" key="1">
    <source>
        <dbReference type="SAM" id="MobiDB-lite"/>
    </source>
</evidence>
<keyword evidence="2" id="KW-0176">Collagen</keyword>
<keyword evidence="3" id="KW-1185">Reference proteome</keyword>
<accession>A0A927C500</accession>
<dbReference type="Proteomes" id="UP000639396">
    <property type="component" value="Unassembled WGS sequence"/>
</dbReference>
<evidence type="ECO:0000313" key="3">
    <source>
        <dbReference type="Proteomes" id="UP000639396"/>
    </source>
</evidence>
<dbReference type="Pfam" id="PF26595">
    <property type="entry name" value="A_ENA"/>
    <property type="match status" value="1"/>
</dbReference>
<reference evidence="2" key="1">
    <citation type="submission" date="2020-09" db="EMBL/GenBank/DDBJ databases">
        <title>A novel bacterium of genus Paenibacillus, isolated from South China Sea.</title>
        <authorList>
            <person name="Huang H."/>
            <person name="Mo K."/>
            <person name="Hu Y."/>
        </authorList>
    </citation>
    <scope>NUCLEOTIDE SEQUENCE</scope>
    <source>
        <strain evidence="2">IB182363</strain>
    </source>
</reference>
<proteinExistence type="predicted"/>
<gene>
    <name evidence="2" type="ORF">IDH45_02820</name>
</gene>
<dbReference type="AlphaFoldDB" id="A0A927C500"/>
<feature type="region of interest" description="Disordered" evidence="1">
    <location>
        <begin position="105"/>
        <end position="143"/>
    </location>
</feature>